<comment type="subcellular location">
    <subcellularLocation>
        <location evidence="1">Cell outer membrane</location>
    </subcellularLocation>
</comment>
<feature type="domain" description="Outer membrane protein beta-barrel" evidence="3">
    <location>
        <begin position="22"/>
        <end position="169"/>
    </location>
</feature>
<evidence type="ECO:0000259" key="3">
    <source>
        <dbReference type="Pfam" id="PF13505"/>
    </source>
</evidence>
<dbReference type="InterPro" id="IPR011250">
    <property type="entry name" value="OMP/PagP_B-barrel"/>
</dbReference>
<dbReference type="AlphaFoldDB" id="A0A6M4H1G0"/>
<dbReference type="Proteomes" id="UP000503096">
    <property type="component" value="Chromosome"/>
</dbReference>
<reference evidence="4 5" key="1">
    <citation type="submission" date="2020-04" db="EMBL/GenBank/DDBJ databases">
        <title>Usitatibacter rugosus gen. nov., sp. nov. and Usitatibacter palustris sp. nov., novel members of Usitatibacteraceae fam. nov. within the order Nitrosomonadales isolated from soil.</title>
        <authorList>
            <person name="Huber K.J."/>
            <person name="Neumann-Schaal M."/>
            <person name="Geppert A."/>
            <person name="Luckner M."/>
            <person name="Wanner G."/>
            <person name="Overmann J."/>
        </authorList>
    </citation>
    <scope>NUCLEOTIDE SEQUENCE [LARGE SCALE GENOMIC DNA]</scope>
    <source>
        <strain evidence="4 5">Swamp67</strain>
    </source>
</reference>
<organism evidence="4 5">
    <name type="scientific">Usitatibacter palustris</name>
    <dbReference type="NCBI Taxonomy" id="2732487"/>
    <lineage>
        <taxon>Bacteria</taxon>
        <taxon>Pseudomonadati</taxon>
        <taxon>Pseudomonadota</taxon>
        <taxon>Betaproteobacteria</taxon>
        <taxon>Nitrosomonadales</taxon>
        <taxon>Usitatibacteraceae</taxon>
        <taxon>Usitatibacter</taxon>
    </lineage>
</organism>
<dbReference type="Gene3D" id="2.40.160.20">
    <property type="match status" value="1"/>
</dbReference>
<dbReference type="FunCoup" id="A0A6M4H1G0">
    <property type="interactions" value="160"/>
</dbReference>
<dbReference type="InParanoid" id="A0A6M4H1G0"/>
<dbReference type="GO" id="GO:0009279">
    <property type="term" value="C:cell outer membrane"/>
    <property type="evidence" value="ECO:0007669"/>
    <property type="project" value="UniProtKB-SubCell"/>
</dbReference>
<evidence type="ECO:0000256" key="1">
    <source>
        <dbReference type="ARBA" id="ARBA00004442"/>
    </source>
</evidence>
<accession>A0A6M4H1G0</accession>
<keyword evidence="2" id="KW-0732">Signal</keyword>
<evidence type="ECO:0000256" key="2">
    <source>
        <dbReference type="ARBA" id="ARBA00022729"/>
    </source>
</evidence>
<dbReference type="InterPro" id="IPR027385">
    <property type="entry name" value="Beta-barrel_OMP"/>
</dbReference>
<evidence type="ECO:0000313" key="4">
    <source>
        <dbReference type="EMBL" id="QJR13300.1"/>
    </source>
</evidence>
<dbReference type="KEGG" id="upl:DSM104440_00083"/>
<keyword evidence="5" id="KW-1185">Reference proteome</keyword>
<sequence>MLGPGNNFYAFTAPALLGLSPTLNADPGQRLKLGYRANKYFEISSEYVDFGRNSTNPFANPAVLSSNFRSTGFGVDAVATLPVWGRMSLYGRFGAYRGDAHSSFAPYSTTLLQTDATRGTRMRYGLGAQYEFNKAFGIRAELERYSLVGHTLAADADTDTFSVGVMWRF</sequence>
<dbReference type="Pfam" id="PF13505">
    <property type="entry name" value="OMP_b-brl"/>
    <property type="match status" value="1"/>
</dbReference>
<name>A0A6M4H1G0_9PROT</name>
<proteinExistence type="predicted"/>
<dbReference type="SUPFAM" id="SSF56925">
    <property type="entry name" value="OMPA-like"/>
    <property type="match status" value="1"/>
</dbReference>
<dbReference type="EMBL" id="CP053073">
    <property type="protein sequence ID" value="QJR13300.1"/>
    <property type="molecule type" value="Genomic_DNA"/>
</dbReference>
<evidence type="ECO:0000313" key="5">
    <source>
        <dbReference type="Proteomes" id="UP000503096"/>
    </source>
</evidence>
<protein>
    <recommendedName>
        <fullName evidence="3">Outer membrane protein beta-barrel domain-containing protein</fullName>
    </recommendedName>
</protein>
<gene>
    <name evidence="4" type="ORF">DSM104440_00083</name>
</gene>